<evidence type="ECO:0000313" key="2">
    <source>
        <dbReference type="EMBL" id="KUH36499.1"/>
    </source>
</evidence>
<dbReference type="EMBL" id="LNSV01000074">
    <property type="protein sequence ID" value="KUH36499.1"/>
    <property type="molecule type" value="Genomic_DNA"/>
</dbReference>
<evidence type="ECO:0000259" key="1">
    <source>
        <dbReference type="Pfam" id="PF01890"/>
    </source>
</evidence>
<dbReference type="InterPro" id="IPR036518">
    <property type="entry name" value="CobE/GbiG_C_sf"/>
</dbReference>
<dbReference type="STRING" id="936756.ATE80_23305"/>
<gene>
    <name evidence="2" type="ORF">ATE80_23305</name>
</gene>
<dbReference type="Gene3D" id="3.30.420.180">
    <property type="entry name" value="CobE/GbiG C-terminal domain"/>
    <property type="match status" value="1"/>
</dbReference>
<dbReference type="InterPro" id="IPR052553">
    <property type="entry name" value="CbiG_hydrolase"/>
</dbReference>
<dbReference type="PANTHER" id="PTHR37477">
    <property type="entry name" value="COBALT-PRECORRIN-5A HYDROLASE"/>
    <property type="match status" value="1"/>
</dbReference>
<keyword evidence="3" id="KW-1185">Reference proteome</keyword>
<dbReference type="PANTHER" id="PTHR37477:SF1">
    <property type="entry name" value="COBALT-PRECORRIN-5A HYDROLASE"/>
    <property type="match status" value="1"/>
</dbReference>
<protein>
    <submittedName>
        <fullName evidence="2">Cobalamin biosynthesis protein CbiG</fullName>
    </submittedName>
</protein>
<dbReference type="SUPFAM" id="SSF159664">
    <property type="entry name" value="CobE/GbiG C-terminal domain-like"/>
    <property type="match status" value="1"/>
</dbReference>
<dbReference type="Proteomes" id="UP000054011">
    <property type="component" value="Unassembled WGS sequence"/>
</dbReference>
<evidence type="ECO:0000313" key="3">
    <source>
        <dbReference type="Proteomes" id="UP000054011"/>
    </source>
</evidence>
<sequence>MTLVVGVGARRGVTADEVCALVLAVLRGAGRRPEEVAALATVEAKAGEPGLVAAAARLGLPLRAHPAAELASVAVPHPSAAALAATGTPSVAEAAALAEAAARGGAGELLVPRRKSARVTCAVAVAHGDGRLPAGGRGYTREDAAFGLPARRRPLIRRRIPRPAVER</sequence>
<dbReference type="GO" id="GO:0009236">
    <property type="term" value="P:cobalamin biosynthetic process"/>
    <property type="evidence" value="ECO:0007669"/>
    <property type="project" value="InterPro"/>
</dbReference>
<dbReference type="AlphaFoldDB" id="A0A100Y2H7"/>
<reference evidence="2 3" key="1">
    <citation type="submission" date="2015-11" db="EMBL/GenBank/DDBJ databases">
        <title>Genome-wide analysis reveals the secondary metabolome in Streptomyces kanasensis ZX01.</title>
        <authorList>
            <person name="Zhang G."/>
            <person name="Han L."/>
            <person name="Feng J."/>
            <person name="Zhang X."/>
        </authorList>
    </citation>
    <scope>NUCLEOTIDE SEQUENCE [LARGE SCALE GENOMIC DNA]</scope>
    <source>
        <strain evidence="2 3">ZX01</strain>
    </source>
</reference>
<dbReference type="RefSeq" id="WP_058944220.1">
    <property type="nucleotide sequence ID" value="NZ_LNSV01000074.1"/>
</dbReference>
<dbReference type="InterPro" id="IPR002750">
    <property type="entry name" value="CobE/GbiG_C"/>
</dbReference>
<comment type="caution">
    <text evidence="2">The sequence shown here is derived from an EMBL/GenBank/DDBJ whole genome shotgun (WGS) entry which is preliminary data.</text>
</comment>
<name>A0A100Y2H7_9ACTN</name>
<feature type="domain" description="CobE/GbiG C-terminal" evidence="1">
    <location>
        <begin position="3"/>
        <end position="124"/>
    </location>
</feature>
<dbReference type="Pfam" id="PF01890">
    <property type="entry name" value="CbiG_C"/>
    <property type="match status" value="1"/>
</dbReference>
<organism evidence="2 3">
    <name type="scientific">Streptomyces kanasensis</name>
    <dbReference type="NCBI Taxonomy" id="936756"/>
    <lineage>
        <taxon>Bacteria</taxon>
        <taxon>Bacillati</taxon>
        <taxon>Actinomycetota</taxon>
        <taxon>Actinomycetes</taxon>
        <taxon>Kitasatosporales</taxon>
        <taxon>Streptomycetaceae</taxon>
        <taxon>Streptomyces</taxon>
    </lineage>
</organism>
<proteinExistence type="predicted"/>
<accession>A0A100Y2H7</accession>